<dbReference type="PANTHER" id="PTHR35205">
    <property type="entry name" value="NB-ARC AND TPR DOMAIN PROTEIN"/>
    <property type="match status" value="1"/>
</dbReference>
<dbReference type="Gene3D" id="1.25.40.10">
    <property type="entry name" value="Tetratricopeptide repeat domain"/>
    <property type="match status" value="1"/>
</dbReference>
<dbReference type="AlphaFoldDB" id="A0A9P7H7L3"/>
<evidence type="ECO:0000313" key="4">
    <source>
        <dbReference type="Proteomes" id="UP000782241"/>
    </source>
</evidence>
<name>A0A9P7H7L3_9HYPO</name>
<protein>
    <recommendedName>
        <fullName evidence="5">NB-ARC domain-containing protein</fullName>
    </recommendedName>
</protein>
<proteinExistence type="predicted"/>
<feature type="domain" description="DUF7779" evidence="2">
    <location>
        <begin position="474"/>
        <end position="573"/>
    </location>
</feature>
<keyword evidence="4" id="KW-1185">Reference proteome</keyword>
<dbReference type="PANTHER" id="PTHR35205:SF1">
    <property type="entry name" value="ZU5 DOMAIN-CONTAINING PROTEIN"/>
    <property type="match status" value="1"/>
</dbReference>
<evidence type="ECO:0000259" key="1">
    <source>
        <dbReference type="Pfam" id="PF24809"/>
    </source>
</evidence>
<evidence type="ECO:0000259" key="2">
    <source>
        <dbReference type="Pfam" id="PF25000"/>
    </source>
</evidence>
<comment type="caution">
    <text evidence="3">The sequence shown here is derived from an EMBL/GenBank/DDBJ whole genome shotgun (WGS) entry which is preliminary data.</text>
</comment>
<organism evidence="3 4">
    <name type="scientific">Fusarium avenaceum</name>
    <dbReference type="NCBI Taxonomy" id="40199"/>
    <lineage>
        <taxon>Eukaryota</taxon>
        <taxon>Fungi</taxon>
        <taxon>Dikarya</taxon>
        <taxon>Ascomycota</taxon>
        <taxon>Pezizomycotina</taxon>
        <taxon>Sordariomycetes</taxon>
        <taxon>Hypocreomycetidae</taxon>
        <taxon>Hypocreales</taxon>
        <taxon>Nectriaceae</taxon>
        <taxon>Fusarium</taxon>
        <taxon>Fusarium tricinctum species complex</taxon>
    </lineage>
</organism>
<dbReference type="InterPro" id="IPR056681">
    <property type="entry name" value="DUF7779"/>
</dbReference>
<gene>
    <name evidence="3" type="ORF">KAF25_005430</name>
</gene>
<dbReference type="Pfam" id="PF25000">
    <property type="entry name" value="DUF7779"/>
    <property type="match status" value="1"/>
</dbReference>
<dbReference type="Proteomes" id="UP000782241">
    <property type="component" value="Unassembled WGS sequence"/>
</dbReference>
<accession>A0A9P7H7L3</accession>
<dbReference type="SUPFAM" id="SSF52540">
    <property type="entry name" value="P-loop containing nucleoside triphosphate hydrolases"/>
    <property type="match status" value="1"/>
</dbReference>
<dbReference type="Gene3D" id="3.40.50.300">
    <property type="entry name" value="P-loop containing nucleotide triphosphate hydrolases"/>
    <property type="match status" value="1"/>
</dbReference>
<reference evidence="3" key="1">
    <citation type="submission" date="2021-04" db="EMBL/GenBank/DDBJ databases">
        <title>Draft genome of Fusarium avenaceum strain F156N33, isolated from an atmospheric sample in Virginia.</title>
        <authorList>
            <person name="Yang S."/>
            <person name="Vinatzer B.A."/>
            <person name="Coleman J."/>
        </authorList>
    </citation>
    <scope>NUCLEOTIDE SEQUENCE</scope>
    <source>
        <strain evidence="3">F156N33</strain>
    </source>
</reference>
<evidence type="ECO:0008006" key="5">
    <source>
        <dbReference type="Google" id="ProtNLM"/>
    </source>
</evidence>
<evidence type="ECO:0000313" key="3">
    <source>
        <dbReference type="EMBL" id="KAG5661308.1"/>
    </source>
</evidence>
<dbReference type="InterPro" id="IPR027417">
    <property type="entry name" value="P-loop_NTPase"/>
</dbReference>
<dbReference type="InterPro" id="IPR056125">
    <property type="entry name" value="DUF7708"/>
</dbReference>
<dbReference type="InterPro" id="IPR011990">
    <property type="entry name" value="TPR-like_helical_dom_sf"/>
</dbReference>
<dbReference type="EMBL" id="JAGPUO010000007">
    <property type="protein sequence ID" value="KAG5661308.1"/>
    <property type="molecule type" value="Genomic_DNA"/>
</dbReference>
<dbReference type="Pfam" id="PF24809">
    <property type="entry name" value="DUF7708"/>
    <property type="match status" value="1"/>
</dbReference>
<dbReference type="SUPFAM" id="SSF48452">
    <property type="entry name" value="TPR-like"/>
    <property type="match status" value="1"/>
</dbReference>
<feature type="domain" description="DUF7708" evidence="1">
    <location>
        <begin position="60"/>
        <end position="206"/>
    </location>
</feature>
<sequence length="960" mass="109688">MDQLTEIWLEAQALQRQHLSVKEQGIMEQVDCYEDLCERLAKIQTQYQHKPWARLLARMDPFVSRLRSFAAVLSVFAQAKPEVLSLVWGSIALVLELAIGHSAVLESIVDTFEQMERVLPRFQCYVEDYVSPSSTITHLRDAIRRYYQELIDQCQDYIRFLKSSPLINLLLLGSASRKLRTGSTRRLKRLRHLSIDVEQEARVEEHRITYRTLNSLRIEPTMATILPYHGVTYRQNPAFYSRPYYLEQMSAKLDPDTPEGLKSFALVGFGGCGKTQLAIEYAHKTSSYDAILWCAAENSLRLSESFTIHARALNLIKGDDVPRLDRVITLVKQRLLSLSAKEKPSRWLMVFDNMEIFDGLSLFWPTAKEFTKSQVSVAPFSPLDARRFLLQYRANGSKNTSQESDATTIISQRLGNLPLALDLVRHHVSASGSSYKEFLEGYGEPSEPLLFDKFSSTWKNEWYHQNILATYTTRIQKMSKAAVEMVHVLAILDASCIPLSIFRADEEDMLYNGPDVEDELPELQDWLKSPVKDTYELDTVVSELMDGSLVDRNVGSGSLSLHRILQDSISHSFDISTRSRSFNRVLFFLNGRFPVQQDGGQLFEWWCQCEEYVPHIVSAVRFYKKYRQYLGPPIILAEIIRRCAWYLWEKHQFKEGKNLVRDAVEICKEAHTSRVSRGFTHERYIPRLLSDLYNVMGALEYESNTEGHGLRWAKKARCIRQELYLTLRLEDDEFMLQVVQNNIATDMLANGQPQEALPLLEAIHEYDITTGGINPDNFYRTLNLSICYQLLGMYFEAINCSNMAIKVIREHVGEDTVAMATAQFYRGNLLLCMDDRVGAFDIFSRCFLTRQKLMPTHYDTAFAAHKLGAMAAENGDLNASIQFLTQALQIFGDTGPLSLAAARTAFLLSTGLLHSNQNHAAGLLRDKVNQALEVAGKLAYAEASSYSQEFFDSFVLFRHL</sequence>